<feature type="domain" description="PepSY" evidence="1">
    <location>
        <begin position="32"/>
        <end position="99"/>
    </location>
</feature>
<dbReference type="InterPro" id="IPR025711">
    <property type="entry name" value="PepSY"/>
</dbReference>
<dbReference type="EMBL" id="CP095072">
    <property type="protein sequence ID" value="UOQ47103.1"/>
    <property type="molecule type" value="Genomic_DNA"/>
</dbReference>
<name>A0ABY4ET89_9BACI</name>
<proteinExistence type="predicted"/>
<dbReference type="RefSeq" id="WP_244715898.1">
    <property type="nucleotide sequence ID" value="NZ_CP095072.1"/>
</dbReference>
<evidence type="ECO:0000259" key="1">
    <source>
        <dbReference type="Pfam" id="PF03413"/>
    </source>
</evidence>
<dbReference type="Proteomes" id="UP000831782">
    <property type="component" value="Chromosome"/>
</dbReference>
<protein>
    <submittedName>
        <fullName evidence="2">PepSY domain-containing protein</fullName>
    </submittedName>
</protein>
<accession>A0ABY4ET89</accession>
<keyword evidence="3" id="KW-1185">Reference proteome</keyword>
<evidence type="ECO:0000313" key="3">
    <source>
        <dbReference type="Proteomes" id="UP000831782"/>
    </source>
</evidence>
<dbReference type="Pfam" id="PF03413">
    <property type="entry name" value="PepSY"/>
    <property type="match status" value="1"/>
</dbReference>
<evidence type="ECO:0000313" key="2">
    <source>
        <dbReference type="EMBL" id="UOQ47103.1"/>
    </source>
</evidence>
<gene>
    <name evidence="2" type="ORF">MUN88_13560</name>
</gene>
<sequence>MKRKSIFFVTIAFIAGYILGKQLDQKQKLKPENVLKMVKTKYQKQYEVSGSWIYMKPELYQKNNIQYDVYHGGITKQIDGKDIPYEFFVDAYTGTLIEIFPQHG</sequence>
<organism evidence="2 3">
    <name type="scientific">Gracilibacillus caseinilyticus</name>
    <dbReference type="NCBI Taxonomy" id="2932256"/>
    <lineage>
        <taxon>Bacteria</taxon>
        <taxon>Bacillati</taxon>
        <taxon>Bacillota</taxon>
        <taxon>Bacilli</taxon>
        <taxon>Bacillales</taxon>
        <taxon>Bacillaceae</taxon>
        <taxon>Gracilibacillus</taxon>
    </lineage>
</organism>
<reference evidence="2 3" key="1">
    <citation type="submission" date="2022-04" db="EMBL/GenBank/DDBJ databases">
        <title>Gracilibacillus sp. isolated from saltern.</title>
        <authorList>
            <person name="Won M."/>
            <person name="Lee C.-M."/>
            <person name="Woen H.-Y."/>
            <person name="Kwon S.-W."/>
        </authorList>
    </citation>
    <scope>NUCLEOTIDE SEQUENCE [LARGE SCALE GENOMIC DNA]</scope>
    <source>
        <strain evidence="2 3">SSWR10-1</strain>
    </source>
</reference>